<keyword evidence="1" id="KW-1133">Transmembrane helix</keyword>
<dbReference type="OrthoDB" id="9803752at2"/>
<feature type="transmembrane region" description="Helical" evidence="1">
    <location>
        <begin position="12"/>
        <end position="32"/>
    </location>
</feature>
<dbReference type="Pfam" id="PF08757">
    <property type="entry name" value="CotH"/>
    <property type="match status" value="1"/>
</dbReference>
<dbReference type="Proteomes" id="UP001154420">
    <property type="component" value="Unassembled WGS sequence"/>
</dbReference>
<accession>A0A9X5GS98</accession>
<dbReference type="EMBL" id="QZDT01000012">
    <property type="protein sequence ID" value="NBJ92740.1"/>
    <property type="molecule type" value="Genomic_DNA"/>
</dbReference>
<organism evidence="2 3">
    <name type="scientific">Parablautia muri</name>
    <dbReference type="NCBI Taxonomy" id="2320879"/>
    <lineage>
        <taxon>Bacteria</taxon>
        <taxon>Bacillati</taxon>
        <taxon>Bacillota</taxon>
        <taxon>Clostridia</taxon>
        <taxon>Lachnospirales</taxon>
        <taxon>Lachnospiraceae</taxon>
        <taxon>Parablautia</taxon>
    </lineage>
</organism>
<sequence>MHSRISFENKIRIFMILSACLMLTVLLAGSYMRTDHEKEIIDSLFFEYSLNGETIRFGLWEDAETGTYYLFLPSLFAEKREEFVLRYEDRKGSVKIDNVSYRDGDFFTEDGREEMHRLELLSPFGGTYGDKGFRVLVSEKVPALLFTVQAQEDLLRMEEFDHKKYIETGSLVMVDEGGNVVCRESLEKLKVRGNLTAALDKKPLTFSFRTPIGLCGMTPGIKWNLLANATDGSYLRNKLTLDLANESISAYEPEGEFVEVYLNGGYQGLYLLTQAVGIAENRVEIEPKESWFLEMELDFRLEEDTPYVVTDRGQIFAIHTDTGISEVEKDRICSRLNDIESALSAKDGISTLSGKELGELIDLESWAEAFLVQEISGDHDTGIASQFAYAPQKEDSLLYAGPVWDFDGTMGNVNTAMFKNPVALVASIEQTRPEGNANQNRWFAALYQNEQFRAVVEEKYKSVFRGNLEEILNVKIESYMEEIERCADLDAFRWHEKRLGWMFALPEDLVIPRACDYKDYTQLKSHVQMVKDFLTQKKDFLDKLWIEHKEFCIVEVRNDFPFLNQDYNQTIYYWVEKGKPLQGLPQFKDENGSLCAYVDRKTGEKISDGTILWEDCVLEGVTGQ</sequence>
<protein>
    <recommendedName>
        <fullName evidence="4">CotH protein</fullName>
    </recommendedName>
</protein>
<keyword evidence="1" id="KW-0812">Transmembrane</keyword>
<reference evidence="2" key="1">
    <citation type="submission" date="2018-09" db="EMBL/GenBank/DDBJ databases">
        <title>Murine metabolic-syndrome-specific gut microbial biobank.</title>
        <authorList>
            <person name="Liu C."/>
        </authorList>
    </citation>
    <scope>NUCLEOTIDE SEQUENCE</scope>
    <source>
        <strain evidence="2">D42-62</strain>
    </source>
</reference>
<dbReference type="RefSeq" id="WP_160559830.1">
    <property type="nucleotide sequence ID" value="NZ_QZDT01000012.1"/>
</dbReference>
<evidence type="ECO:0008006" key="4">
    <source>
        <dbReference type="Google" id="ProtNLM"/>
    </source>
</evidence>
<keyword evidence="3" id="KW-1185">Reference proteome</keyword>
<evidence type="ECO:0000256" key="1">
    <source>
        <dbReference type="SAM" id="Phobius"/>
    </source>
</evidence>
<gene>
    <name evidence="2" type="ORF">D5281_09055</name>
</gene>
<comment type="caution">
    <text evidence="2">The sequence shown here is derived from an EMBL/GenBank/DDBJ whole genome shotgun (WGS) entry which is preliminary data.</text>
</comment>
<dbReference type="AlphaFoldDB" id="A0A9X5GS98"/>
<evidence type="ECO:0000313" key="3">
    <source>
        <dbReference type="Proteomes" id="UP001154420"/>
    </source>
</evidence>
<proteinExistence type="predicted"/>
<keyword evidence="1" id="KW-0472">Membrane</keyword>
<dbReference type="InterPro" id="IPR014867">
    <property type="entry name" value="Spore_coat_CotH_CotH2/3/7"/>
</dbReference>
<evidence type="ECO:0000313" key="2">
    <source>
        <dbReference type="EMBL" id="NBJ92740.1"/>
    </source>
</evidence>
<name>A0A9X5GS98_9FIRM</name>